<feature type="domain" description="Mycothiol-dependent maleylpyruvate isomerase metal-binding" evidence="1">
    <location>
        <begin position="5"/>
        <end position="141"/>
    </location>
</feature>
<dbReference type="InterPro" id="IPR034660">
    <property type="entry name" value="DinB/YfiT-like"/>
</dbReference>
<dbReference type="EMBL" id="NMVO01000014">
    <property type="protein sequence ID" value="OYO12664.1"/>
    <property type="molecule type" value="Genomic_DNA"/>
</dbReference>
<dbReference type="Proteomes" id="UP000215896">
    <property type="component" value="Unassembled WGS sequence"/>
</dbReference>
<dbReference type="GO" id="GO:0046872">
    <property type="term" value="F:metal ion binding"/>
    <property type="evidence" value="ECO:0007669"/>
    <property type="project" value="InterPro"/>
</dbReference>
<evidence type="ECO:0000259" key="2">
    <source>
        <dbReference type="Pfam" id="PF17844"/>
    </source>
</evidence>
<dbReference type="AlphaFoldDB" id="A0A255GI54"/>
<dbReference type="SUPFAM" id="SSF109854">
    <property type="entry name" value="DinB/YfiT-like putative metalloenzymes"/>
    <property type="match status" value="1"/>
</dbReference>
<protein>
    <recommendedName>
        <fullName evidence="5">Maleylpyruvate isomerase family mycothiol-dependent enzyme</fullName>
    </recommendedName>
</protein>
<reference evidence="3 4" key="1">
    <citation type="submission" date="2017-07" db="EMBL/GenBank/DDBJ databases">
        <title>Draft whole genome sequences of clinical Proprionibacteriaceae strains.</title>
        <authorList>
            <person name="Bernier A.-M."/>
            <person name="Bernard K."/>
            <person name="Domingo M.-C."/>
        </authorList>
    </citation>
    <scope>NUCLEOTIDE SEQUENCE [LARGE SCALE GENOMIC DNA]</scope>
    <source>
        <strain evidence="3 4">NML 030167</strain>
    </source>
</reference>
<dbReference type="InterPro" id="IPR041629">
    <property type="entry name" value="SCP_3"/>
</dbReference>
<comment type="caution">
    <text evidence="3">The sequence shown here is derived from an EMBL/GenBank/DDBJ whole genome shotgun (WGS) entry which is preliminary data.</text>
</comment>
<keyword evidence="4" id="KW-1185">Reference proteome</keyword>
<dbReference type="Pfam" id="PF17844">
    <property type="entry name" value="SCP_3"/>
    <property type="match status" value="1"/>
</dbReference>
<organism evidence="3 4">
    <name type="scientific">Enemella evansiae</name>
    <dbReference type="NCBI Taxonomy" id="2016499"/>
    <lineage>
        <taxon>Bacteria</taxon>
        <taxon>Bacillati</taxon>
        <taxon>Actinomycetota</taxon>
        <taxon>Actinomycetes</taxon>
        <taxon>Propionibacteriales</taxon>
        <taxon>Propionibacteriaceae</taxon>
        <taxon>Enemella</taxon>
    </lineage>
</organism>
<dbReference type="InterPro" id="IPR024344">
    <property type="entry name" value="MDMPI_metal-binding"/>
</dbReference>
<feature type="domain" description="Bacterial SCP orthologue" evidence="2">
    <location>
        <begin position="155"/>
        <end position="249"/>
    </location>
</feature>
<evidence type="ECO:0000313" key="4">
    <source>
        <dbReference type="Proteomes" id="UP000215896"/>
    </source>
</evidence>
<evidence type="ECO:0008006" key="5">
    <source>
        <dbReference type="Google" id="ProtNLM"/>
    </source>
</evidence>
<evidence type="ECO:0000259" key="1">
    <source>
        <dbReference type="Pfam" id="PF11716"/>
    </source>
</evidence>
<sequence>MVEQAGYLADFLSLIRPDDLGRPTVRPGWDVGVLVAYPVVMQAAALSALDRPTTARPAGLNDYFTGLRPWLRRQQDLAVELAQHGTAESLATRFRQDATELAARLGDDLAPAAVQTDQHPMRTLDLVRLLCVQLVTHCDDLVESLPDRGQLRWSRACRAEAVRTLADVIATRHPGQSVELRIPPFAAVQCGTGEDDPKHTRGTPPNVVECDPLTLVRLCVGRIEFAEAVRAGKVRASGSRSDLSDWLPLF</sequence>
<name>A0A255GI54_9ACTN</name>
<gene>
    <name evidence="3" type="ORF">CGZ94_12170</name>
</gene>
<accession>A0A255GI54</accession>
<dbReference type="Pfam" id="PF11716">
    <property type="entry name" value="MDMPI_N"/>
    <property type="match status" value="1"/>
</dbReference>
<proteinExistence type="predicted"/>
<dbReference type="Gene3D" id="3.30.1050.40">
    <property type="match status" value="1"/>
</dbReference>
<evidence type="ECO:0000313" key="3">
    <source>
        <dbReference type="EMBL" id="OYO12664.1"/>
    </source>
</evidence>